<dbReference type="PANTHER" id="PTHR15394:SF3">
    <property type="entry name" value="SERINE HYDROLASE RBBP9"/>
    <property type="match status" value="1"/>
</dbReference>
<organism evidence="1 2">
    <name type="scientific">candidate division WWE3 bacterium</name>
    <dbReference type="NCBI Taxonomy" id="2053526"/>
    <lineage>
        <taxon>Bacteria</taxon>
        <taxon>Katanobacteria</taxon>
    </lineage>
</organism>
<dbReference type="Gene3D" id="3.40.50.1820">
    <property type="entry name" value="alpha/beta hydrolase"/>
    <property type="match status" value="1"/>
</dbReference>
<comment type="caution">
    <text evidence="1">The sequence shown here is derived from an EMBL/GenBank/DDBJ whole genome shotgun (WGS) entry which is preliminary data.</text>
</comment>
<keyword evidence="1" id="KW-0378">Hydrolase</keyword>
<dbReference type="EMBL" id="JAGQKX010000016">
    <property type="protein sequence ID" value="MCA9389973.1"/>
    <property type="molecule type" value="Genomic_DNA"/>
</dbReference>
<dbReference type="Proteomes" id="UP000701698">
    <property type="component" value="Unassembled WGS sequence"/>
</dbReference>
<name>A0A955LGT8_UNCKA</name>
<reference evidence="1" key="2">
    <citation type="journal article" date="2021" name="Microbiome">
        <title>Successional dynamics and alternative stable states in a saline activated sludge microbial community over 9 years.</title>
        <authorList>
            <person name="Wang Y."/>
            <person name="Ye J."/>
            <person name="Ju F."/>
            <person name="Liu L."/>
            <person name="Boyd J.A."/>
            <person name="Deng Y."/>
            <person name="Parks D.H."/>
            <person name="Jiang X."/>
            <person name="Yin X."/>
            <person name="Woodcroft B.J."/>
            <person name="Tyson G.W."/>
            <person name="Hugenholtz P."/>
            <person name="Polz M.F."/>
            <person name="Zhang T."/>
        </authorList>
    </citation>
    <scope>NUCLEOTIDE SEQUENCE</scope>
    <source>
        <strain evidence="1">HKST-UBA01</strain>
    </source>
</reference>
<protein>
    <submittedName>
        <fullName evidence="1">Alpha/beta hydrolase</fullName>
    </submittedName>
</protein>
<evidence type="ECO:0000313" key="1">
    <source>
        <dbReference type="EMBL" id="MCA9389973.1"/>
    </source>
</evidence>
<dbReference type="InterPro" id="IPR029058">
    <property type="entry name" value="AB_hydrolase_fold"/>
</dbReference>
<reference evidence="1" key="1">
    <citation type="submission" date="2020-04" db="EMBL/GenBank/DDBJ databases">
        <authorList>
            <person name="Zhang T."/>
        </authorList>
    </citation>
    <scope>NUCLEOTIDE SEQUENCE</scope>
    <source>
        <strain evidence="1">HKST-UBA01</strain>
    </source>
</reference>
<dbReference type="Pfam" id="PF06821">
    <property type="entry name" value="Ser_hydrolase"/>
    <property type="match status" value="1"/>
</dbReference>
<sequence>MSKSAIIFHGTLGSPDGNWFPWLGEQLESIGYEVYIPKFPTPENQTITNWVQVVSTVPIAIDDQTVLVGHSSGCLAICGLLQETRAKVKAAMLAAPFLGPIGNTEYDSYNHAFNEYEYDWKLISSLASFYVFRGSDDPYVPAENGEKLAMLLKAEEIIIPGGKHLNNEPDIQYTKFPLLYEKIETLD</sequence>
<proteinExistence type="predicted"/>
<dbReference type="SUPFAM" id="SSF53474">
    <property type="entry name" value="alpha/beta-Hydrolases"/>
    <property type="match status" value="1"/>
</dbReference>
<dbReference type="GO" id="GO:0016787">
    <property type="term" value="F:hydrolase activity"/>
    <property type="evidence" value="ECO:0007669"/>
    <property type="project" value="UniProtKB-KW"/>
</dbReference>
<gene>
    <name evidence="1" type="ORF">KC571_01100</name>
</gene>
<evidence type="ECO:0000313" key="2">
    <source>
        <dbReference type="Proteomes" id="UP000701698"/>
    </source>
</evidence>
<accession>A0A955LGT8</accession>
<dbReference type="InterPro" id="IPR010662">
    <property type="entry name" value="RBBP9/YdeN"/>
</dbReference>
<dbReference type="PANTHER" id="PTHR15394">
    <property type="entry name" value="SERINE HYDROLASE RBBP9"/>
    <property type="match status" value="1"/>
</dbReference>
<dbReference type="AlphaFoldDB" id="A0A955LGT8"/>